<keyword evidence="1" id="KW-1133">Transmembrane helix</keyword>
<sequence length="110" mass="12343">MVEAKKCLPDVDVGARWLERLGISGSEIYLIPSAKTAYLNILNGTCALQILAALLRKPYGYLIISVCDHRFDIPHGLFFYVFLHIVLISYYAAFGLPLVVLTHRTLECSK</sequence>
<accession>A0A8X6LUK3</accession>
<organism evidence="2 3">
    <name type="scientific">Trichonephila clavata</name>
    <name type="common">Joro spider</name>
    <name type="synonym">Nephila clavata</name>
    <dbReference type="NCBI Taxonomy" id="2740835"/>
    <lineage>
        <taxon>Eukaryota</taxon>
        <taxon>Metazoa</taxon>
        <taxon>Ecdysozoa</taxon>
        <taxon>Arthropoda</taxon>
        <taxon>Chelicerata</taxon>
        <taxon>Arachnida</taxon>
        <taxon>Araneae</taxon>
        <taxon>Araneomorphae</taxon>
        <taxon>Entelegynae</taxon>
        <taxon>Araneoidea</taxon>
        <taxon>Nephilidae</taxon>
        <taxon>Trichonephila</taxon>
    </lineage>
</organism>
<dbReference type="EMBL" id="BMAO01027996">
    <property type="protein sequence ID" value="GFR21217.1"/>
    <property type="molecule type" value="Genomic_DNA"/>
</dbReference>
<keyword evidence="1" id="KW-0812">Transmembrane</keyword>
<reference evidence="2" key="1">
    <citation type="submission" date="2020-07" db="EMBL/GenBank/DDBJ databases">
        <title>Multicomponent nature underlies the extraordinary mechanical properties of spider dragline silk.</title>
        <authorList>
            <person name="Kono N."/>
            <person name="Nakamura H."/>
            <person name="Mori M."/>
            <person name="Yoshida Y."/>
            <person name="Ohtoshi R."/>
            <person name="Malay A.D."/>
            <person name="Moran D.A.P."/>
            <person name="Tomita M."/>
            <person name="Numata K."/>
            <person name="Arakawa K."/>
        </authorList>
    </citation>
    <scope>NUCLEOTIDE SEQUENCE</scope>
</reference>
<protein>
    <submittedName>
        <fullName evidence="2">Uncharacterized protein</fullName>
    </submittedName>
</protein>
<proteinExistence type="predicted"/>
<dbReference type="Proteomes" id="UP000887116">
    <property type="component" value="Unassembled WGS sequence"/>
</dbReference>
<evidence type="ECO:0000313" key="3">
    <source>
        <dbReference type="Proteomes" id="UP000887116"/>
    </source>
</evidence>
<feature type="transmembrane region" description="Helical" evidence="1">
    <location>
        <begin position="77"/>
        <end position="100"/>
    </location>
</feature>
<dbReference type="AlphaFoldDB" id="A0A8X6LUK3"/>
<evidence type="ECO:0000313" key="2">
    <source>
        <dbReference type="EMBL" id="GFR21217.1"/>
    </source>
</evidence>
<name>A0A8X6LUK3_TRICU</name>
<keyword evidence="1" id="KW-0472">Membrane</keyword>
<comment type="caution">
    <text evidence="2">The sequence shown here is derived from an EMBL/GenBank/DDBJ whole genome shotgun (WGS) entry which is preliminary data.</text>
</comment>
<keyword evidence="3" id="KW-1185">Reference proteome</keyword>
<gene>
    <name evidence="2" type="ORF">TNCT_125571</name>
</gene>
<evidence type="ECO:0000256" key="1">
    <source>
        <dbReference type="SAM" id="Phobius"/>
    </source>
</evidence>